<dbReference type="InterPro" id="IPR017853">
    <property type="entry name" value="GH"/>
</dbReference>
<sequence length="271" mass="30786">MTPEVQKDLKYVQTVKGTKALACCIIMEMGDQITPEEHNATREDRHKFWGWVDGDEEAIKASIVKFANAFADTIDKYNLDGFDLDWEPSYVQPFETNKEMCENGRIAIFLQTLIDRGMGARAGKGKLLVIDGEPEHSEIPAEMGKDFNYFIGQAYSSWGDSDLDGRLARIINHYDGVLTPEECAKKFIVCENFENYAQTGGVSYYYDREGNNYKSLEGMARWKPQYNGEIFSRSGGVGTFHMEYEYKVSGMSGNYPFLRNAIQIMNPAKNK</sequence>
<comment type="caution">
    <text evidence="1">The sequence shown here is derived from an EMBL/GenBank/DDBJ whole genome shotgun (WGS) entry which is preliminary data.</text>
</comment>
<dbReference type="Proteomes" id="UP000018362">
    <property type="component" value="Unassembled WGS sequence"/>
</dbReference>
<dbReference type="EMBL" id="CBCJ010000117">
    <property type="protein sequence ID" value="CDA70970.1"/>
    <property type="molecule type" value="Genomic_DNA"/>
</dbReference>
<dbReference type="PROSITE" id="PS01095">
    <property type="entry name" value="GH18_1"/>
    <property type="match status" value="1"/>
</dbReference>
<gene>
    <name evidence="1" type="ORF">BN509_01951</name>
</gene>
<dbReference type="GO" id="GO:0005975">
    <property type="term" value="P:carbohydrate metabolic process"/>
    <property type="evidence" value="ECO:0007669"/>
    <property type="project" value="InterPro"/>
</dbReference>
<dbReference type="Pfam" id="PF16141">
    <property type="entry name" value="GH18_BT1044-like"/>
    <property type="match status" value="1"/>
</dbReference>
<reference evidence="1" key="1">
    <citation type="submission" date="2012-11" db="EMBL/GenBank/DDBJ databases">
        <title>Dependencies among metagenomic species, viruses, plasmids and units of genetic variation.</title>
        <authorList>
            <person name="Nielsen H.B."/>
            <person name="Almeida M."/>
            <person name="Juncker A.S."/>
            <person name="Rasmussen S."/>
            <person name="Li J."/>
            <person name="Sunagawa S."/>
            <person name="Plichta D."/>
            <person name="Gautier L."/>
            <person name="Le Chatelier E."/>
            <person name="Peletier E."/>
            <person name="Bonde I."/>
            <person name="Nielsen T."/>
            <person name="Manichanh C."/>
            <person name="Arumugam M."/>
            <person name="Batto J."/>
            <person name="Santos M.B.Q.D."/>
            <person name="Blom N."/>
            <person name="Borruel N."/>
            <person name="Burgdorf K.S."/>
            <person name="Boumezbeur F."/>
            <person name="Casellas F."/>
            <person name="Dore J."/>
            <person name="Guarner F."/>
            <person name="Hansen T."/>
            <person name="Hildebrand F."/>
            <person name="Kaas R.S."/>
            <person name="Kennedy S."/>
            <person name="Kristiansen K."/>
            <person name="Kultima J.R."/>
            <person name="Leonard P."/>
            <person name="Levenez F."/>
            <person name="Lund O."/>
            <person name="Moumen B."/>
            <person name="Le Paslier D."/>
            <person name="Pons N."/>
            <person name="Pedersen O."/>
            <person name="Prifti E."/>
            <person name="Qin J."/>
            <person name="Raes J."/>
            <person name="Tap J."/>
            <person name="Tims S."/>
            <person name="Ussery D.W."/>
            <person name="Yamada T."/>
            <person name="MetaHit consortium"/>
            <person name="Renault P."/>
            <person name="Sicheritz-Ponten T."/>
            <person name="Bork P."/>
            <person name="Wang J."/>
            <person name="Brunak S."/>
            <person name="Ehrlich S.D."/>
        </authorList>
    </citation>
    <scope>NUCLEOTIDE SEQUENCE [LARGE SCALE GENOMIC DNA]</scope>
</reference>
<dbReference type="SUPFAM" id="SSF51445">
    <property type="entry name" value="(Trans)glycosidases"/>
    <property type="match status" value="1"/>
</dbReference>
<evidence type="ECO:0000313" key="1">
    <source>
        <dbReference type="EMBL" id="CDA70970.1"/>
    </source>
</evidence>
<dbReference type="GO" id="GO:0004553">
    <property type="term" value="F:hydrolase activity, hydrolyzing O-glycosyl compounds"/>
    <property type="evidence" value="ECO:0007669"/>
    <property type="project" value="InterPro"/>
</dbReference>
<name>R6C641_9BACT</name>
<dbReference type="InterPro" id="IPR032320">
    <property type="entry name" value="GH18_BT1044-like"/>
</dbReference>
<evidence type="ECO:0000313" key="2">
    <source>
        <dbReference type="Proteomes" id="UP000018362"/>
    </source>
</evidence>
<proteinExistence type="predicted"/>
<dbReference type="InterPro" id="IPR001579">
    <property type="entry name" value="Glyco_hydro_18_chit_AS"/>
</dbReference>
<dbReference type="AlphaFoldDB" id="R6C641"/>
<accession>R6C641</accession>
<protein>
    <submittedName>
        <fullName evidence="1">Endo-beta-N-acetylglucosaminidase F2 (Mannosyl-glycoprotein endo-beta-N-acetyl-glucosaminidase F2)</fullName>
    </submittedName>
</protein>
<organism evidence="1 2">
    <name type="scientific">Phocaeicola coprocola CAG:162</name>
    <dbReference type="NCBI Taxonomy" id="1263040"/>
    <lineage>
        <taxon>Bacteria</taxon>
        <taxon>Pseudomonadati</taxon>
        <taxon>Bacteroidota</taxon>
        <taxon>Bacteroidia</taxon>
        <taxon>Bacteroidales</taxon>
        <taxon>Bacteroidaceae</taxon>
        <taxon>Phocaeicola</taxon>
    </lineage>
</organism>
<dbReference type="Gene3D" id="3.20.20.80">
    <property type="entry name" value="Glycosidases"/>
    <property type="match status" value="1"/>
</dbReference>